<evidence type="ECO:0000313" key="6">
    <source>
        <dbReference type="EMBL" id="OOP56054.1"/>
    </source>
</evidence>
<evidence type="ECO:0000256" key="3">
    <source>
        <dbReference type="ARBA" id="ARBA00022741"/>
    </source>
</evidence>
<dbReference type="GO" id="GO:0016020">
    <property type="term" value="C:membrane"/>
    <property type="evidence" value="ECO:0007669"/>
    <property type="project" value="InterPro"/>
</dbReference>
<keyword evidence="2" id="KW-0813">Transport</keyword>
<protein>
    <recommendedName>
        <fullName evidence="5">ABC transporter domain-containing protein</fullName>
    </recommendedName>
</protein>
<evidence type="ECO:0000256" key="1">
    <source>
        <dbReference type="ARBA" id="ARBA00005417"/>
    </source>
</evidence>
<dbReference type="InterPro" id="IPR050683">
    <property type="entry name" value="Bact_Polysacc_Export_ATP-bd"/>
</dbReference>
<dbReference type="InterPro" id="IPR015860">
    <property type="entry name" value="ABC_transpr_TagH-like"/>
</dbReference>
<dbReference type="SMART" id="SM00382">
    <property type="entry name" value="AAA"/>
    <property type="match status" value="1"/>
</dbReference>
<keyword evidence="3" id="KW-0547">Nucleotide-binding</keyword>
<evidence type="ECO:0000256" key="2">
    <source>
        <dbReference type="ARBA" id="ARBA00022448"/>
    </source>
</evidence>
<dbReference type="GO" id="GO:0005524">
    <property type="term" value="F:ATP binding"/>
    <property type="evidence" value="ECO:0007669"/>
    <property type="project" value="UniProtKB-KW"/>
</dbReference>
<organism evidence="6 7">
    <name type="scientific">Candidatus Brocadia carolinensis</name>
    <dbReference type="NCBI Taxonomy" id="1004156"/>
    <lineage>
        <taxon>Bacteria</taxon>
        <taxon>Pseudomonadati</taxon>
        <taxon>Planctomycetota</taxon>
        <taxon>Candidatus Brocadiia</taxon>
        <taxon>Candidatus Brocadiales</taxon>
        <taxon>Candidatus Brocadiaceae</taxon>
        <taxon>Candidatus Brocadia</taxon>
    </lineage>
</organism>
<gene>
    <name evidence="6" type="ORF">AYP45_11160</name>
</gene>
<dbReference type="PANTHER" id="PTHR46743">
    <property type="entry name" value="TEICHOIC ACIDS EXPORT ATP-BINDING PROTEIN TAGH"/>
    <property type="match status" value="1"/>
</dbReference>
<name>A0A1V4ASE5_9BACT</name>
<dbReference type="InterPro" id="IPR027417">
    <property type="entry name" value="P-loop_NTPase"/>
</dbReference>
<dbReference type="Proteomes" id="UP000189681">
    <property type="component" value="Unassembled WGS sequence"/>
</dbReference>
<evidence type="ECO:0000256" key="4">
    <source>
        <dbReference type="ARBA" id="ARBA00022840"/>
    </source>
</evidence>
<dbReference type="CDD" id="cd10147">
    <property type="entry name" value="Wzt_C-like"/>
    <property type="match status" value="1"/>
</dbReference>
<dbReference type="EMBL" id="AYTS01000103">
    <property type="protein sequence ID" value="OOP56054.1"/>
    <property type="molecule type" value="Genomic_DNA"/>
</dbReference>
<dbReference type="GO" id="GO:0140359">
    <property type="term" value="F:ABC-type transporter activity"/>
    <property type="evidence" value="ECO:0007669"/>
    <property type="project" value="InterPro"/>
</dbReference>
<dbReference type="GO" id="GO:0016887">
    <property type="term" value="F:ATP hydrolysis activity"/>
    <property type="evidence" value="ECO:0007669"/>
    <property type="project" value="InterPro"/>
</dbReference>
<dbReference type="PROSITE" id="PS50893">
    <property type="entry name" value="ABC_TRANSPORTER_2"/>
    <property type="match status" value="1"/>
</dbReference>
<evidence type="ECO:0000259" key="5">
    <source>
        <dbReference type="PROSITE" id="PS50893"/>
    </source>
</evidence>
<dbReference type="Pfam" id="PF00005">
    <property type="entry name" value="ABC_tran"/>
    <property type="match status" value="1"/>
</dbReference>
<dbReference type="InterPro" id="IPR003439">
    <property type="entry name" value="ABC_transporter-like_ATP-bd"/>
</dbReference>
<dbReference type="Gene3D" id="2.70.50.60">
    <property type="entry name" value="abc- transporter (atp binding component) like domain"/>
    <property type="match status" value="1"/>
</dbReference>
<comment type="similarity">
    <text evidence="1">Belongs to the ABC transporter superfamily.</text>
</comment>
<dbReference type="Gene3D" id="3.40.50.300">
    <property type="entry name" value="P-loop containing nucleotide triphosphate hydrolases"/>
    <property type="match status" value="1"/>
</dbReference>
<dbReference type="Pfam" id="PF14524">
    <property type="entry name" value="Wzt_C"/>
    <property type="match status" value="1"/>
</dbReference>
<dbReference type="STRING" id="1004156.AYP45_11160"/>
<sequence>MSVVLSVESVSKRYRIQQNRPFTLKESIIQRLTGRHNKGNTLWALRDVNFSLEQGRSLGIIGHNGAGKSTLLRLLCGLGRPTTGSIQRNGHISGVLELGSGFQSELTGRENLMTGGLLNGLTKRQVLAKQPEIIAFAELEEFIDQPVRTYSTGMYMRLAFAIAIHFDPEVLIIDEVLAVGDSRFQKKCMDRLADFRSAGKTTILTSHDMDQIRTFCDEVLVLEEGRVVMQENPESAILCYNDLMRQRTEKRASQLSGETIQTKLIVKQGSRTGTQEASINNVRIYDEHGKPANNFYSGESLTIVLEYSLIKQLPDLAIILGVYSDTNVKCFETYILSAYATFGSLTVHGNFRCHLPAMPLLPGRYYINVGLYPVDWSFIYDYHWDMHAMSISSKKKGTFRCFWRSLSGAGVVFSSC</sequence>
<evidence type="ECO:0000313" key="7">
    <source>
        <dbReference type="Proteomes" id="UP000189681"/>
    </source>
</evidence>
<dbReference type="InterPro" id="IPR029439">
    <property type="entry name" value="Wzt_C"/>
</dbReference>
<dbReference type="AlphaFoldDB" id="A0A1V4ASE5"/>
<proteinExistence type="inferred from homology"/>
<accession>A0A1V4ASE5</accession>
<dbReference type="CDD" id="cd03220">
    <property type="entry name" value="ABC_KpsT_Wzt"/>
    <property type="match status" value="1"/>
</dbReference>
<keyword evidence="4" id="KW-0067">ATP-binding</keyword>
<feature type="domain" description="ABC transporter" evidence="5">
    <location>
        <begin position="24"/>
        <end position="249"/>
    </location>
</feature>
<reference evidence="6 7" key="1">
    <citation type="journal article" date="2017" name="Water Res.">
        <title>Discovery and metagenomic analysis of an anammox bacterial enrichment related to Candidatus "Brocadia caroliniensis" in a full-scale glycerol-fed nitritation-denitritation separate centrate treatment process.</title>
        <authorList>
            <person name="Park H."/>
            <person name="Brotto A.C."/>
            <person name="van Loosdrecht M.C."/>
            <person name="Chandran K."/>
        </authorList>
    </citation>
    <scope>NUCLEOTIDE SEQUENCE [LARGE SCALE GENOMIC DNA]</scope>
    <source>
        <strain evidence="6">26THWARD</strain>
    </source>
</reference>
<dbReference type="PANTHER" id="PTHR46743:SF2">
    <property type="entry name" value="TEICHOIC ACIDS EXPORT ATP-BINDING PROTEIN TAGH"/>
    <property type="match status" value="1"/>
</dbReference>
<dbReference type="InterPro" id="IPR003593">
    <property type="entry name" value="AAA+_ATPase"/>
</dbReference>
<dbReference type="SUPFAM" id="SSF52540">
    <property type="entry name" value="P-loop containing nucleoside triphosphate hydrolases"/>
    <property type="match status" value="1"/>
</dbReference>
<comment type="caution">
    <text evidence="6">The sequence shown here is derived from an EMBL/GenBank/DDBJ whole genome shotgun (WGS) entry which is preliminary data.</text>
</comment>